<dbReference type="Proteomes" id="UP000015106">
    <property type="component" value="Chromosome 1"/>
</dbReference>
<reference evidence="2" key="1">
    <citation type="journal article" date="2013" name="Nature">
        <title>Draft genome of the wheat A-genome progenitor Triticum urartu.</title>
        <authorList>
            <person name="Ling H.Q."/>
            <person name="Zhao S."/>
            <person name="Liu D."/>
            <person name="Wang J."/>
            <person name="Sun H."/>
            <person name="Zhang C."/>
            <person name="Fan H."/>
            <person name="Li D."/>
            <person name="Dong L."/>
            <person name="Tao Y."/>
            <person name="Gao C."/>
            <person name="Wu H."/>
            <person name="Li Y."/>
            <person name="Cui Y."/>
            <person name="Guo X."/>
            <person name="Zheng S."/>
            <person name="Wang B."/>
            <person name="Yu K."/>
            <person name="Liang Q."/>
            <person name="Yang W."/>
            <person name="Lou X."/>
            <person name="Chen J."/>
            <person name="Feng M."/>
            <person name="Jian J."/>
            <person name="Zhang X."/>
            <person name="Luo G."/>
            <person name="Jiang Y."/>
            <person name="Liu J."/>
            <person name="Wang Z."/>
            <person name="Sha Y."/>
            <person name="Zhang B."/>
            <person name="Wu H."/>
            <person name="Tang D."/>
            <person name="Shen Q."/>
            <person name="Xue P."/>
            <person name="Zou S."/>
            <person name="Wang X."/>
            <person name="Liu X."/>
            <person name="Wang F."/>
            <person name="Yang Y."/>
            <person name="An X."/>
            <person name="Dong Z."/>
            <person name="Zhang K."/>
            <person name="Zhang X."/>
            <person name="Luo M.C."/>
            <person name="Dvorak J."/>
            <person name="Tong Y."/>
            <person name="Wang J."/>
            <person name="Yang H."/>
            <person name="Li Z."/>
            <person name="Wang D."/>
            <person name="Zhang A."/>
            <person name="Wang J."/>
        </authorList>
    </citation>
    <scope>NUCLEOTIDE SEQUENCE</scope>
    <source>
        <strain evidence="2">cv. G1812</strain>
    </source>
</reference>
<organism evidence="1 2">
    <name type="scientific">Triticum urartu</name>
    <name type="common">Red wild einkorn</name>
    <name type="synonym">Crithodium urartu</name>
    <dbReference type="NCBI Taxonomy" id="4572"/>
    <lineage>
        <taxon>Eukaryota</taxon>
        <taxon>Viridiplantae</taxon>
        <taxon>Streptophyta</taxon>
        <taxon>Embryophyta</taxon>
        <taxon>Tracheophyta</taxon>
        <taxon>Spermatophyta</taxon>
        <taxon>Magnoliopsida</taxon>
        <taxon>Liliopsida</taxon>
        <taxon>Poales</taxon>
        <taxon>Poaceae</taxon>
        <taxon>BOP clade</taxon>
        <taxon>Pooideae</taxon>
        <taxon>Triticodae</taxon>
        <taxon>Triticeae</taxon>
        <taxon>Triticinae</taxon>
        <taxon>Triticum</taxon>
    </lineage>
</organism>
<dbReference type="Gramene" id="TuG1812G0100003874.01.T01">
    <property type="protein sequence ID" value="TuG1812G0100003874.01.T01.cds252911"/>
    <property type="gene ID" value="TuG1812G0100003874.01"/>
</dbReference>
<evidence type="ECO:0000313" key="1">
    <source>
        <dbReference type="EnsemblPlants" id="TuG1812G0100003874.01.T01.cds252911"/>
    </source>
</evidence>
<protein>
    <submittedName>
        <fullName evidence="1">Uncharacterized protein</fullName>
    </submittedName>
</protein>
<reference evidence="1" key="2">
    <citation type="submission" date="2018-03" db="EMBL/GenBank/DDBJ databases">
        <title>The Triticum urartu genome reveals the dynamic nature of wheat genome evolution.</title>
        <authorList>
            <person name="Ling H."/>
            <person name="Ma B."/>
            <person name="Shi X."/>
            <person name="Liu H."/>
            <person name="Dong L."/>
            <person name="Sun H."/>
            <person name="Cao Y."/>
            <person name="Gao Q."/>
            <person name="Zheng S."/>
            <person name="Li Y."/>
            <person name="Yu Y."/>
            <person name="Du H."/>
            <person name="Qi M."/>
            <person name="Li Y."/>
            <person name="Yu H."/>
            <person name="Cui Y."/>
            <person name="Wang N."/>
            <person name="Chen C."/>
            <person name="Wu H."/>
            <person name="Zhao Y."/>
            <person name="Zhang J."/>
            <person name="Li Y."/>
            <person name="Zhou W."/>
            <person name="Zhang B."/>
            <person name="Hu W."/>
            <person name="Eijk M."/>
            <person name="Tang J."/>
            <person name="Witsenboer H."/>
            <person name="Zhao S."/>
            <person name="Li Z."/>
            <person name="Zhang A."/>
            <person name="Wang D."/>
            <person name="Liang C."/>
        </authorList>
    </citation>
    <scope>NUCLEOTIDE SEQUENCE [LARGE SCALE GENOMIC DNA]</scope>
    <source>
        <strain evidence="1">cv. G1812</strain>
    </source>
</reference>
<sequence length="124" mass="13604">MWSSSSLRHSCSCSTTSVMLGRRTDACAVHLRAISAAFHILLMSWSPCMRTSTTPSMLPFDNRCCTHSMMPTLRGLCKVGGFPVTSTNSTTPKLYTSLLVVGLPVVWYLSKCFSSTKYSEHGTL</sequence>
<accession>A0A8R7P7H6</accession>
<dbReference type="AlphaFoldDB" id="A0A8R7P7H6"/>
<reference evidence="1" key="3">
    <citation type="submission" date="2022-06" db="UniProtKB">
        <authorList>
            <consortium name="EnsemblPlants"/>
        </authorList>
    </citation>
    <scope>IDENTIFICATION</scope>
</reference>
<name>A0A8R7P7H6_TRIUA</name>
<proteinExistence type="predicted"/>
<keyword evidence="2" id="KW-1185">Reference proteome</keyword>
<evidence type="ECO:0000313" key="2">
    <source>
        <dbReference type="Proteomes" id="UP000015106"/>
    </source>
</evidence>
<dbReference type="EnsemblPlants" id="TuG1812G0100003874.01.T01">
    <property type="protein sequence ID" value="TuG1812G0100003874.01.T01.cds252911"/>
    <property type="gene ID" value="TuG1812G0100003874.01"/>
</dbReference>